<dbReference type="VEuPathDB" id="VectorBase:GPPI028150"/>
<dbReference type="AlphaFoldDB" id="A0A1B0BF92"/>
<protein>
    <submittedName>
        <fullName evidence="1">Uncharacterized protein</fullName>
    </submittedName>
</protein>
<sequence>MLYIQNFNFSIFLNCDAWHYPIDLLTELGRVNHKTRCVTDLADFTLT</sequence>
<dbReference type="EnsemblMetazoa" id="GPPI028150-RA">
    <property type="protein sequence ID" value="GPPI028150-PA"/>
    <property type="gene ID" value="GPPI028150"/>
</dbReference>
<accession>A0A1B0BF92</accession>
<organism evidence="1 2">
    <name type="scientific">Glossina palpalis gambiensis</name>
    <dbReference type="NCBI Taxonomy" id="67801"/>
    <lineage>
        <taxon>Eukaryota</taxon>
        <taxon>Metazoa</taxon>
        <taxon>Ecdysozoa</taxon>
        <taxon>Arthropoda</taxon>
        <taxon>Hexapoda</taxon>
        <taxon>Insecta</taxon>
        <taxon>Pterygota</taxon>
        <taxon>Neoptera</taxon>
        <taxon>Endopterygota</taxon>
        <taxon>Diptera</taxon>
        <taxon>Brachycera</taxon>
        <taxon>Muscomorpha</taxon>
        <taxon>Hippoboscoidea</taxon>
        <taxon>Glossinidae</taxon>
        <taxon>Glossina</taxon>
    </lineage>
</organism>
<proteinExistence type="predicted"/>
<name>A0A1B0BF92_9MUSC</name>
<evidence type="ECO:0000313" key="2">
    <source>
        <dbReference type="Proteomes" id="UP000092460"/>
    </source>
</evidence>
<dbReference type="Proteomes" id="UP000092460">
    <property type="component" value="Unassembled WGS sequence"/>
</dbReference>
<keyword evidence="2" id="KW-1185">Reference proteome</keyword>
<reference evidence="1" key="2">
    <citation type="submission" date="2020-05" db="UniProtKB">
        <authorList>
            <consortium name="EnsemblMetazoa"/>
        </authorList>
    </citation>
    <scope>IDENTIFICATION</scope>
    <source>
        <strain evidence="1">IAEA</strain>
    </source>
</reference>
<evidence type="ECO:0000313" key="1">
    <source>
        <dbReference type="EnsemblMetazoa" id="GPPI028150-PA"/>
    </source>
</evidence>
<reference evidence="2" key="1">
    <citation type="submission" date="2015-01" db="EMBL/GenBank/DDBJ databases">
        <authorList>
            <person name="Aksoy S."/>
            <person name="Warren W."/>
            <person name="Wilson R.K."/>
        </authorList>
    </citation>
    <scope>NUCLEOTIDE SEQUENCE [LARGE SCALE GENOMIC DNA]</scope>
    <source>
        <strain evidence="2">IAEA</strain>
    </source>
</reference>
<dbReference type="EMBL" id="JXJN01013315">
    <property type="status" value="NOT_ANNOTATED_CDS"/>
    <property type="molecule type" value="Genomic_DNA"/>
</dbReference>